<evidence type="ECO:0000313" key="2">
    <source>
        <dbReference type="Proteomes" id="UP001470230"/>
    </source>
</evidence>
<name>A0ABR2KK50_9EUKA</name>
<accession>A0ABR2KK50</accession>
<sequence>MNQPNEELSFAPFHLKRPHNPPNSVPYKTISKTIHELITFPSFLNILYSYSEVSYLRSCFPNPEISSDKISNLVSQYSQSSANHQKILEELNSIIIKENSYQSVFDAFKSIHLTETVINWLQPSAPPIEKCLILNIISFCLPFLEVPKKTLSTVWKSIFQSVLSTNEGTCIKKHFLVLLQIADIICNLQPSDEPILRYSCPQESSLLSSTSNPLVFPLLFYGEPPKSYDVGDEVLQRISEYDKSYLEYVLKGTFSSETKNEDCRNFLIVNGGLLSQFVQLINQLCFTSSRVVSPKTDIDLVYKPSNLTETEKFDRLRENDIICFTVWSIVHVINKLLTKSNFMDSALFQCFISNRIGGKNLIMTCLKCFPFELTDVEKVEEISTEKLAYKEDNPIPSMFEIALALSLHVTADLVSDSFRIMQQYVTDKDVKNIVKFAESVENTFIKSEAAYAVSKYSRWIPAQLKKKPNIQIINFLFLNLEEFELFEKFNKDNKPDVTPKYIGPNHIEQIKKHLSNLNLQIYI</sequence>
<protein>
    <submittedName>
        <fullName evidence="1">Uncharacterized protein</fullName>
    </submittedName>
</protein>
<dbReference type="EMBL" id="JAPFFF010000004">
    <property type="protein sequence ID" value="KAK8891183.1"/>
    <property type="molecule type" value="Genomic_DNA"/>
</dbReference>
<dbReference type="Proteomes" id="UP001470230">
    <property type="component" value="Unassembled WGS sequence"/>
</dbReference>
<keyword evidence="2" id="KW-1185">Reference proteome</keyword>
<organism evidence="1 2">
    <name type="scientific">Tritrichomonas musculus</name>
    <dbReference type="NCBI Taxonomy" id="1915356"/>
    <lineage>
        <taxon>Eukaryota</taxon>
        <taxon>Metamonada</taxon>
        <taxon>Parabasalia</taxon>
        <taxon>Tritrichomonadida</taxon>
        <taxon>Tritrichomonadidae</taxon>
        <taxon>Tritrichomonas</taxon>
    </lineage>
</organism>
<reference evidence="1 2" key="1">
    <citation type="submission" date="2024-04" db="EMBL/GenBank/DDBJ databases">
        <title>Tritrichomonas musculus Genome.</title>
        <authorList>
            <person name="Alves-Ferreira E."/>
            <person name="Grigg M."/>
            <person name="Lorenzi H."/>
            <person name="Galac M."/>
        </authorList>
    </citation>
    <scope>NUCLEOTIDE SEQUENCE [LARGE SCALE GENOMIC DNA]</scope>
    <source>
        <strain evidence="1 2">EAF2021</strain>
    </source>
</reference>
<gene>
    <name evidence="1" type="ORF">M9Y10_028389</name>
</gene>
<proteinExistence type="predicted"/>
<evidence type="ECO:0000313" key="1">
    <source>
        <dbReference type="EMBL" id="KAK8891183.1"/>
    </source>
</evidence>
<comment type="caution">
    <text evidence="1">The sequence shown here is derived from an EMBL/GenBank/DDBJ whole genome shotgun (WGS) entry which is preliminary data.</text>
</comment>